<protein>
    <submittedName>
        <fullName evidence="6">LysR family transcriptional regulator</fullName>
    </submittedName>
</protein>
<dbReference type="AlphaFoldDB" id="A0A0L8C238"/>
<dbReference type="InterPro" id="IPR000847">
    <property type="entry name" value="LysR_HTH_N"/>
</dbReference>
<evidence type="ECO:0000256" key="3">
    <source>
        <dbReference type="ARBA" id="ARBA00023125"/>
    </source>
</evidence>
<evidence type="ECO:0000256" key="1">
    <source>
        <dbReference type="ARBA" id="ARBA00009437"/>
    </source>
</evidence>
<dbReference type="InterPro" id="IPR036390">
    <property type="entry name" value="WH_DNA-bd_sf"/>
</dbReference>
<dbReference type="Pfam" id="PF00126">
    <property type="entry name" value="HTH_1"/>
    <property type="match status" value="1"/>
</dbReference>
<dbReference type="OrthoDB" id="9811588at2"/>
<evidence type="ECO:0000259" key="5">
    <source>
        <dbReference type="PROSITE" id="PS50931"/>
    </source>
</evidence>
<comment type="similarity">
    <text evidence="1">Belongs to the LysR transcriptional regulatory family.</text>
</comment>
<dbReference type="RefSeq" id="WP_053247796.1">
    <property type="nucleotide sequence ID" value="NZ_LGAP01000002.1"/>
</dbReference>
<dbReference type="Pfam" id="PF03466">
    <property type="entry name" value="LysR_substrate"/>
    <property type="match status" value="1"/>
</dbReference>
<dbReference type="EMBL" id="LGAP01000002">
    <property type="protein sequence ID" value="KOF20864.1"/>
    <property type="molecule type" value="Genomic_DNA"/>
</dbReference>
<dbReference type="GO" id="GO:0003700">
    <property type="term" value="F:DNA-binding transcription factor activity"/>
    <property type="evidence" value="ECO:0007669"/>
    <property type="project" value="InterPro"/>
</dbReference>
<keyword evidence="3" id="KW-0238">DNA-binding</keyword>
<dbReference type="PROSITE" id="PS50931">
    <property type="entry name" value="HTH_LYSR"/>
    <property type="match status" value="1"/>
</dbReference>
<feature type="domain" description="HTH lysR-type" evidence="5">
    <location>
        <begin position="1"/>
        <end position="58"/>
    </location>
</feature>
<evidence type="ECO:0000256" key="2">
    <source>
        <dbReference type="ARBA" id="ARBA00023015"/>
    </source>
</evidence>
<evidence type="ECO:0000256" key="4">
    <source>
        <dbReference type="ARBA" id="ARBA00023163"/>
    </source>
</evidence>
<dbReference type="PANTHER" id="PTHR30346">
    <property type="entry name" value="TRANSCRIPTIONAL DUAL REGULATOR HCAR-RELATED"/>
    <property type="match status" value="1"/>
</dbReference>
<proteinExistence type="inferred from homology"/>
<dbReference type="Gene3D" id="1.10.10.10">
    <property type="entry name" value="Winged helix-like DNA-binding domain superfamily/Winged helix DNA-binding domain"/>
    <property type="match status" value="1"/>
</dbReference>
<dbReference type="SUPFAM" id="SSF53850">
    <property type="entry name" value="Periplasmic binding protein-like II"/>
    <property type="match status" value="1"/>
</dbReference>
<sequence length="302" mass="33384">MDLRQLRQFVAVAEELHFGHAASRLNMTQPPLSQSILALEKELKVQLFKRTKRNVELTSVGRQWLIHVRQVLDGANGLADTAKRLSHGEIGHLRLSFVSTADYSVLPDIVSRYRAAYPHVELTMREATSDIQIEALLDEEIDVGLIIAPNQASLHPTLSYLPLLREPLVAAVPTAWVEEQRVGFAGSVLEPADFFKAPLIVFPRRAAPAFHDIVSRYFAEHGMAFSTYQEAIQMQTIVGLVASGLGVALVPQSMTNLQRRGATYLPLAGHVPEVETGLAWRRSDQNPALDTFLAAAIPVDNK</sequence>
<dbReference type="FunFam" id="1.10.10.10:FF:000001">
    <property type="entry name" value="LysR family transcriptional regulator"/>
    <property type="match status" value="1"/>
</dbReference>
<name>A0A0L8C238_ENSAD</name>
<dbReference type="GO" id="GO:0003677">
    <property type="term" value="F:DNA binding"/>
    <property type="evidence" value="ECO:0007669"/>
    <property type="project" value="UniProtKB-KW"/>
</dbReference>
<gene>
    <name evidence="6" type="ORF">AC244_05405</name>
</gene>
<dbReference type="PATRIC" id="fig|106592.7.peg.2715"/>
<dbReference type="InterPro" id="IPR036388">
    <property type="entry name" value="WH-like_DNA-bd_sf"/>
</dbReference>
<evidence type="ECO:0000313" key="6">
    <source>
        <dbReference type="EMBL" id="KOF20864.1"/>
    </source>
</evidence>
<keyword evidence="2" id="KW-0805">Transcription regulation</keyword>
<evidence type="ECO:0000313" key="7">
    <source>
        <dbReference type="Proteomes" id="UP000037425"/>
    </source>
</evidence>
<organism evidence="6 7">
    <name type="scientific">Ensifer adhaerens</name>
    <name type="common">Sinorhizobium morelense</name>
    <dbReference type="NCBI Taxonomy" id="106592"/>
    <lineage>
        <taxon>Bacteria</taxon>
        <taxon>Pseudomonadati</taxon>
        <taxon>Pseudomonadota</taxon>
        <taxon>Alphaproteobacteria</taxon>
        <taxon>Hyphomicrobiales</taxon>
        <taxon>Rhizobiaceae</taxon>
        <taxon>Sinorhizobium/Ensifer group</taxon>
        <taxon>Ensifer</taxon>
    </lineage>
</organism>
<accession>A0A0L8C238</accession>
<comment type="caution">
    <text evidence="6">The sequence shown here is derived from an EMBL/GenBank/DDBJ whole genome shotgun (WGS) entry which is preliminary data.</text>
</comment>
<dbReference type="Proteomes" id="UP000037425">
    <property type="component" value="Unassembled WGS sequence"/>
</dbReference>
<dbReference type="PRINTS" id="PR00039">
    <property type="entry name" value="HTHLYSR"/>
</dbReference>
<dbReference type="Gene3D" id="3.40.190.10">
    <property type="entry name" value="Periplasmic binding protein-like II"/>
    <property type="match status" value="2"/>
</dbReference>
<dbReference type="SUPFAM" id="SSF46785">
    <property type="entry name" value="Winged helix' DNA-binding domain"/>
    <property type="match status" value="1"/>
</dbReference>
<keyword evidence="4" id="KW-0804">Transcription</keyword>
<dbReference type="GO" id="GO:0032993">
    <property type="term" value="C:protein-DNA complex"/>
    <property type="evidence" value="ECO:0007669"/>
    <property type="project" value="TreeGrafter"/>
</dbReference>
<reference evidence="7" key="1">
    <citation type="submission" date="2015-07" db="EMBL/GenBank/DDBJ databases">
        <title>Whole genome sequence of an Ensifer adhaerens strain isolated from a cave pool in the Wind Cave National Park.</title>
        <authorList>
            <person name="Eng W.W.H."/>
            <person name="Gan H.M."/>
            <person name="Barton H.A."/>
            <person name="Savka M.A."/>
        </authorList>
    </citation>
    <scope>NUCLEOTIDE SEQUENCE [LARGE SCALE GENOMIC DNA]</scope>
    <source>
        <strain evidence="7">SD006</strain>
    </source>
</reference>
<dbReference type="InterPro" id="IPR005119">
    <property type="entry name" value="LysR_subst-bd"/>
</dbReference>
<dbReference type="PANTHER" id="PTHR30346:SF0">
    <property type="entry name" value="HCA OPERON TRANSCRIPTIONAL ACTIVATOR HCAR"/>
    <property type="match status" value="1"/>
</dbReference>